<evidence type="ECO:0000256" key="3">
    <source>
        <dbReference type="SAM" id="MobiDB-lite"/>
    </source>
</evidence>
<dbReference type="SMART" id="SM00252">
    <property type="entry name" value="SH2"/>
    <property type="match status" value="1"/>
</dbReference>
<dbReference type="Proteomes" id="UP000594262">
    <property type="component" value="Unplaced"/>
</dbReference>
<dbReference type="GO" id="GO:0046854">
    <property type="term" value="P:phosphatidylinositol phosphate biosynthetic process"/>
    <property type="evidence" value="ECO:0007669"/>
    <property type="project" value="TreeGrafter"/>
</dbReference>
<dbReference type="InterPro" id="IPR036860">
    <property type="entry name" value="SH2_dom_sf"/>
</dbReference>
<dbReference type="Gene3D" id="3.30.505.10">
    <property type="entry name" value="SH2 domain"/>
    <property type="match status" value="1"/>
</dbReference>
<feature type="compositionally biased region" description="Polar residues" evidence="3">
    <location>
        <begin position="406"/>
        <end position="417"/>
    </location>
</feature>
<feature type="domain" description="SH2" evidence="4">
    <location>
        <begin position="210"/>
        <end position="289"/>
    </location>
</feature>
<dbReference type="PANTHER" id="PTHR10155:SF0">
    <property type="entry name" value="SUPPRESSOR OF CYTOKINE SIGNALING AT 36E, ISOFORM D"/>
    <property type="match status" value="1"/>
</dbReference>
<keyword evidence="1 2" id="KW-0727">SH2 domain</keyword>
<feature type="compositionally biased region" description="Low complexity" evidence="3">
    <location>
        <begin position="507"/>
        <end position="521"/>
    </location>
</feature>
<dbReference type="AlphaFoldDB" id="A0A7M5XDZ2"/>
<organism evidence="5 6">
    <name type="scientific">Clytia hemisphaerica</name>
    <dbReference type="NCBI Taxonomy" id="252671"/>
    <lineage>
        <taxon>Eukaryota</taxon>
        <taxon>Metazoa</taxon>
        <taxon>Cnidaria</taxon>
        <taxon>Hydrozoa</taxon>
        <taxon>Hydroidolina</taxon>
        <taxon>Leptothecata</taxon>
        <taxon>Obeliida</taxon>
        <taxon>Clytiidae</taxon>
        <taxon>Clytia</taxon>
    </lineage>
</organism>
<protein>
    <recommendedName>
        <fullName evidence="4">SH2 domain-containing protein</fullName>
    </recommendedName>
</protein>
<dbReference type="OrthoDB" id="5979828at2759"/>
<feature type="region of interest" description="Disordered" evidence="3">
    <location>
        <begin position="123"/>
        <end position="158"/>
    </location>
</feature>
<dbReference type="InterPro" id="IPR000980">
    <property type="entry name" value="SH2"/>
</dbReference>
<feature type="region of interest" description="Disordered" evidence="3">
    <location>
        <begin position="668"/>
        <end position="714"/>
    </location>
</feature>
<dbReference type="GO" id="GO:0005942">
    <property type="term" value="C:phosphatidylinositol 3-kinase complex"/>
    <property type="evidence" value="ECO:0007669"/>
    <property type="project" value="TreeGrafter"/>
</dbReference>
<evidence type="ECO:0000256" key="1">
    <source>
        <dbReference type="ARBA" id="ARBA00022999"/>
    </source>
</evidence>
<dbReference type="EnsemblMetazoa" id="CLYHEMT020556.4">
    <property type="protein sequence ID" value="CLYHEMP020556.4"/>
    <property type="gene ID" value="CLYHEMG020556"/>
</dbReference>
<feature type="compositionally biased region" description="Polar residues" evidence="3">
    <location>
        <begin position="126"/>
        <end position="150"/>
    </location>
</feature>
<dbReference type="PANTHER" id="PTHR10155">
    <property type="entry name" value="PHOSPHATIDYLINOSITOL 3-KINASE REGULATORY SUBUNIT"/>
    <property type="match status" value="1"/>
</dbReference>
<evidence type="ECO:0000313" key="6">
    <source>
        <dbReference type="Proteomes" id="UP000594262"/>
    </source>
</evidence>
<evidence type="ECO:0000313" key="5">
    <source>
        <dbReference type="EnsemblMetazoa" id="CLYHEMP020556.4"/>
    </source>
</evidence>
<accession>A0A7M5XDZ2</accession>
<reference evidence="5" key="1">
    <citation type="submission" date="2021-01" db="UniProtKB">
        <authorList>
            <consortium name="EnsemblMetazoa"/>
        </authorList>
    </citation>
    <scope>IDENTIFICATION</scope>
</reference>
<dbReference type="SUPFAM" id="SSF55550">
    <property type="entry name" value="SH2 domain"/>
    <property type="match status" value="1"/>
</dbReference>
<feature type="compositionally biased region" description="Low complexity" evidence="3">
    <location>
        <begin position="674"/>
        <end position="689"/>
    </location>
</feature>
<feature type="compositionally biased region" description="Basic and acidic residues" evidence="3">
    <location>
        <begin position="352"/>
        <end position="369"/>
    </location>
</feature>
<keyword evidence="6" id="KW-1185">Reference proteome</keyword>
<sequence>MTHEKSKFIGSTQIDIIDHSVELHKIEGNEQKPWKCEFSVKVNGKTKLQFRSQDNIERDRWIYALVDLVGQQLPPSELPNLNNGIRPSPRIKLGSSMRKLPRELKDAMVVNDPMVINRIHGRASMPNISTPPNIASSITPPVSPRTSNENDYNRSRDIPLQQSPQNITLNGRRIGEVLDSRRATIATPSRVSLLAESRSTFKTSLGNCPFYYGPMSRSEAENELKSQQIGSYLLRDCQSKRGCFTLTFKDKEKIKNHMIEPQAGSNKFQFNGPEFTRMFTSPDEGVIYYMDMKRNRNFNPIPYIKRLPGDGQEEDNSYIESEEINPTTDILKTKKDFRPPMMKSPSLPEQYHPPERPTYERRLTSQSSLDDHYVETDCLPVFSPTKKSLPAEPQMNDDKSPKVPTYANSPASPNGEVNRNKRKTSGYNAPLPPTPEKPEFTLGSVPDTPQEDDNGYIVTDSPAVFSDSPAGYVVMDSGDKDLPPSPETKQYNAPLPPSPLPPHKSMASPTAPMTSQTTTATLDDNGYVETDAPSDTYLEMDELPITAEVEGYLKMDEHNDTEKYVKYVDMNGATDCPDHPQYQHPRKALPLPPAGQDLQQGAPMKRGSMVVPRNPKINIKKKAGSMQVRPTFQKQANLPRQSSVTLIPSAPASKIKESNDLLKQLNLAPIPPTNDQYNKHLNNNNNIGNDGPTPVPPPRQAKPQRLPNQSSIHG</sequence>
<dbReference type="GO" id="GO:0046935">
    <property type="term" value="F:1-phosphatidylinositol-3-kinase regulator activity"/>
    <property type="evidence" value="ECO:0007669"/>
    <property type="project" value="TreeGrafter"/>
</dbReference>
<feature type="region of interest" description="Disordered" evidence="3">
    <location>
        <begin position="383"/>
        <end position="539"/>
    </location>
</feature>
<evidence type="ECO:0000256" key="2">
    <source>
        <dbReference type="PROSITE-ProRule" id="PRU00191"/>
    </source>
</evidence>
<dbReference type="Pfam" id="PF00017">
    <property type="entry name" value="SH2"/>
    <property type="match status" value="1"/>
</dbReference>
<name>A0A7M5XDZ2_9CNID</name>
<proteinExistence type="predicted"/>
<dbReference type="PROSITE" id="PS50001">
    <property type="entry name" value="SH2"/>
    <property type="match status" value="1"/>
</dbReference>
<evidence type="ECO:0000259" key="4">
    <source>
        <dbReference type="PROSITE" id="PS50001"/>
    </source>
</evidence>
<feature type="region of interest" description="Disordered" evidence="3">
    <location>
        <begin position="331"/>
        <end position="369"/>
    </location>
</feature>
<feature type="region of interest" description="Disordered" evidence="3">
    <location>
        <begin position="580"/>
        <end position="610"/>
    </location>
</feature>
<dbReference type="CDD" id="cd00173">
    <property type="entry name" value="SH2"/>
    <property type="match status" value="1"/>
</dbReference>